<dbReference type="EMBL" id="JAIWYP010000005">
    <property type="protein sequence ID" value="KAH3823821.1"/>
    <property type="molecule type" value="Genomic_DNA"/>
</dbReference>
<proteinExistence type="predicted"/>
<reference evidence="1" key="2">
    <citation type="submission" date="2020-11" db="EMBL/GenBank/DDBJ databases">
        <authorList>
            <person name="McCartney M.A."/>
            <person name="Auch B."/>
            <person name="Kono T."/>
            <person name="Mallez S."/>
            <person name="Becker A."/>
            <person name="Gohl D.M."/>
            <person name="Silverstein K.A.T."/>
            <person name="Koren S."/>
            <person name="Bechman K.B."/>
            <person name="Herman A."/>
            <person name="Abrahante J.E."/>
            <person name="Garbe J."/>
        </authorList>
    </citation>
    <scope>NUCLEOTIDE SEQUENCE</scope>
    <source>
        <strain evidence="1">Duluth1</strain>
        <tissue evidence="1">Whole animal</tissue>
    </source>
</reference>
<organism evidence="1 2">
    <name type="scientific">Dreissena polymorpha</name>
    <name type="common">Zebra mussel</name>
    <name type="synonym">Mytilus polymorpha</name>
    <dbReference type="NCBI Taxonomy" id="45954"/>
    <lineage>
        <taxon>Eukaryota</taxon>
        <taxon>Metazoa</taxon>
        <taxon>Spiralia</taxon>
        <taxon>Lophotrochozoa</taxon>
        <taxon>Mollusca</taxon>
        <taxon>Bivalvia</taxon>
        <taxon>Autobranchia</taxon>
        <taxon>Heteroconchia</taxon>
        <taxon>Euheterodonta</taxon>
        <taxon>Imparidentia</taxon>
        <taxon>Neoheterodontei</taxon>
        <taxon>Myida</taxon>
        <taxon>Dreissenoidea</taxon>
        <taxon>Dreissenidae</taxon>
        <taxon>Dreissena</taxon>
    </lineage>
</organism>
<evidence type="ECO:0000313" key="1">
    <source>
        <dbReference type="EMBL" id="KAH3823821.1"/>
    </source>
</evidence>
<evidence type="ECO:0000313" key="2">
    <source>
        <dbReference type="Proteomes" id="UP000828390"/>
    </source>
</evidence>
<keyword evidence="2" id="KW-1185">Reference proteome</keyword>
<name>A0A9D4JTR0_DREPO</name>
<comment type="caution">
    <text evidence="1">The sequence shown here is derived from an EMBL/GenBank/DDBJ whole genome shotgun (WGS) entry which is preliminary data.</text>
</comment>
<sequence>MVRRKHALKDGQTQTSMEVRRKLAWTVGQTQHAWTDGQTQTRKDCQTHALTYSVSPISQPYRVIRKHN</sequence>
<dbReference type="AlphaFoldDB" id="A0A9D4JTR0"/>
<dbReference type="Proteomes" id="UP000828390">
    <property type="component" value="Unassembled WGS sequence"/>
</dbReference>
<accession>A0A9D4JTR0</accession>
<gene>
    <name evidence="1" type="ORF">DPMN_125644</name>
</gene>
<protein>
    <submittedName>
        <fullName evidence="1">Uncharacterized protein</fullName>
    </submittedName>
</protein>
<reference evidence="1" key="1">
    <citation type="journal article" date="2019" name="bioRxiv">
        <title>The Genome of the Zebra Mussel, Dreissena polymorpha: A Resource for Invasive Species Research.</title>
        <authorList>
            <person name="McCartney M.A."/>
            <person name="Auch B."/>
            <person name="Kono T."/>
            <person name="Mallez S."/>
            <person name="Zhang Y."/>
            <person name="Obille A."/>
            <person name="Becker A."/>
            <person name="Abrahante J.E."/>
            <person name="Garbe J."/>
            <person name="Badalamenti J.P."/>
            <person name="Herman A."/>
            <person name="Mangelson H."/>
            <person name="Liachko I."/>
            <person name="Sullivan S."/>
            <person name="Sone E.D."/>
            <person name="Koren S."/>
            <person name="Silverstein K.A.T."/>
            <person name="Beckman K.B."/>
            <person name="Gohl D.M."/>
        </authorList>
    </citation>
    <scope>NUCLEOTIDE SEQUENCE</scope>
    <source>
        <strain evidence="1">Duluth1</strain>
        <tissue evidence="1">Whole animal</tissue>
    </source>
</reference>